<evidence type="ECO:0000313" key="1">
    <source>
        <dbReference type="EMBL" id="GAA0171197.1"/>
    </source>
</evidence>
<dbReference type="AlphaFoldDB" id="A0AAV3R878"/>
<proteinExistence type="predicted"/>
<accession>A0AAV3R878</accession>
<name>A0AAV3R878_LITER</name>
<evidence type="ECO:0000313" key="2">
    <source>
        <dbReference type="Proteomes" id="UP001454036"/>
    </source>
</evidence>
<dbReference type="Proteomes" id="UP001454036">
    <property type="component" value="Unassembled WGS sequence"/>
</dbReference>
<protein>
    <submittedName>
        <fullName evidence="1">Uncharacterized protein</fullName>
    </submittedName>
</protein>
<organism evidence="1 2">
    <name type="scientific">Lithospermum erythrorhizon</name>
    <name type="common">Purple gromwell</name>
    <name type="synonym">Lithospermum officinale var. erythrorhizon</name>
    <dbReference type="NCBI Taxonomy" id="34254"/>
    <lineage>
        <taxon>Eukaryota</taxon>
        <taxon>Viridiplantae</taxon>
        <taxon>Streptophyta</taxon>
        <taxon>Embryophyta</taxon>
        <taxon>Tracheophyta</taxon>
        <taxon>Spermatophyta</taxon>
        <taxon>Magnoliopsida</taxon>
        <taxon>eudicotyledons</taxon>
        <taxon>Gunneridae</taxon>
        <taxon>Pentapetalae</taxon>
        <taxon>asterids</taxon>
        <taxon>lamiids</taxon>
        <taxon>Boraginales</taxon>
        <taxon>Boraginaceae</taxon>
        <taxon>Boraginoideae</taxon>
        <taxon>Lithospermeae</taxon>
        <taxon>Lithospermum</taxon>
    </lineage>
</organism>
<sequence length="101" mass="11558">MPLATGVRLSNLEKEPASSDLKRSPELKRLIVGRSCWLLQIRWRQAVDRAGVEDAGAAGGHLRWRRIPEFLDKWLPDLVSRSGLTRFLVNQICSFVEFWPS</sequence>
<dbReference type="EMBL" id="BAABME010007572">
    <property type="protein sequence ID" value="GAA0171197.1"/>
    <property type="molecule type" value="Genomic_DNA"/>
</dbReference>
<keyword evidence="2" id="KW-1185">Reference proteome</keyword>
<reference evidence="1 2" key="1">
    <citation type="submission" date="2024-01" db="EMBL/GenBank/DDBJ databases">
        <title>The complete chloroplast genome sequence of Lithospermum erythrorhizon: insights into the phylogenetic relationship among Boraginaceae species and the maternal lineages of purple gromwells.</title>
        <authorList>
            <person name="Okada T."/>
            <person name="Watanabe K."/>
        </authorList>
    </citation>
    <scope>NUCLEOTIDE SEQUENCE [LARGE SCALE GENOMIC DNA]</scope>
</reference>
<gene>
    <name evidence="1" type="ORF">LIER_25288</name>
</gene>
<comment type="caution">
    <text evidence="1">The sequence shown here is derived from an EMBL/GenBank/DDBJ whole genome shotgun (WGS) entry which is preliminary data.</text>
</comment>